<proteinExistence type="inferred from homology"/>
<dbReference type="OrthoDB" id="9800547at2"/>
<comment type="similarity">
    <text evidence="2">Belongs to the HpcH/HpaI aldolase family.</text>
</comment>
<dbReference type="EMBL" id="CP032828">
    <property type="protein sequence ID" value="AYJ84870.1"/>
    <property type="molecule type" value="Genomic_DNA"/>
</dbReference>
<evidence type="ECO:0000256" key="2">
    <source>
        <dbReference type="ARBA" id="ARBA00005568"/>
    </source>
</evidence>
<gene>
    <name evidence="9" type="ORF">D3Y57_02005</name>
</gene>
<dbReference type="InterPro" id="IPR011206">
    <property type="entry name" value="Citrate_lyase_beta/mcl1/mcl2"/>
</dbReference>
<name>A0A494T7L1_SPHPE</name>
<dbReference type="GO" id="GO:0006107">
    <property type="term" value="P:oxaloacetate metabolic process"/>
    <property type="evidence" value="ECO:0007669"/>
    <property type="project" value="TreeGrafter"/>
</dbReference>
<organism evidence="9 10">
    <name type="scientific">Sphingomonas paeninsulae</name>
    <dbReference type="NCBI Taxonomy" id="2319844"/>
    <lineage>
        <taxon>Bacteria</taxon>
        <taxon>Pseudomonadati</taxon>
        <taxon>Pseudomonadota</taxon>
        <taxon>Alphaproteobacteria</taxon>
        <taxon>Sphingomonadales</taxon>
        <taxon>Sphingomonadaceae</taxon>
        <taxon>Sphingomonas</taxon>
    </lineage>
</organism>
<evidence type="ECO:0000313" key="9">
    <source>
        <dbReference type="EMBL" id="AYJ84870.1"/>
    </source>
</evidence>
<keyword evidence="10" id="KW-1185">Reference proteome</keyword>
<keyword evidence="9" id="KW-0456">Lyase</keyword>
<protein>
    <submittedName>
        <fullName evidence="9">CoA ester lyase</fullName>
    </submittedName>
</protein>
<feature type="binding site" evidence="5">
    <location>
        <position position="161"/>
    </location>
    <ligand>
        <name>substrate</name>
    </ligand>
</feature>
<evidence type="ECO:0000256" key="3">
    <source>
        <dbReference type="ARBA" id="ARBA00022723"/>
    </source>
</evidence>
<dbReference type="SUPFAM" id="SSF51621">
    <property type="entry name" value="Phosphoenolpyruvate/pyruvate domain"/>
    <property type="match status" value="1"/>
</dbReference>
<accession>A0A494T7L1</accession>
<evidence type="ECO:0000256" key="7">
    <source>
        <dbReference type="SAM" id="Phobius"/>
    </source>
</evidence>
<keyword evidence="7" id="KW-0472">Membrane</keyword>
<reference evidence="9 10" key="1">
    <citation type="submission" date="2018-09" db="EMBL/GenBank/DDBJ databases">
        <title>Sphingomonas peninsula sp. nov., isolated from fildes peninsula, Antarctic soil.</title>
        <authorList>
            <person name="Yingchao G."/>
        </authorList>
    </citation>
    <scope>NUCLEOTIDE SEQUENCE [LARGE SCALE GENOMIC DNA]</scope>
    <source>
        <strain evidence="9 10">YZ-8</strain>
        <plasmid evidence="9 10">unnamed1</plasmid>
    </source>
</reference>
<evidence type="ECO:0000256" key="5">
    <source>
        <dbReference type="PIRSR" id="PIRSR015582-1"/>
    </source>
</evidence>
<dbReference type="InterPro" id="IPR015813">
    <property type="entry name" value="Pyrv/PenolPyrv_kinase-like_dom"/>
</dbReference>
<evidence type="ECO:0000313" key="10">
    <source>
        <dbReference type="Proteomes" id="UP000276254"/>
    </source>
</evidence>
<dbReference type="Proteomes" id="UP000276254">
    <property type="component" value="Plasmid unnamed1"/>
</dbReference>
<dbReference type="PANTHER" id="PTHR32308">
    <property type="entry name" value="LYASE BETA SUBUNIT, PUTATIVE (AFU_ORTHOLOGUE AFUA_4G13030)-RELATED"/>
    <property type="match status" value="1"/>
</dbReference>
<dbReference type="InterPro" id="IPR005000">
    <property type="entry name" value="Aldolase/citrate-lyase_domain"/>
</dbReference>
<keyword evidence="7" id="KW-1133">Transmembrane helix</keyword>
<dbReference type="InterPro" id="IPR040442">
    <property type="entry name" value="Pyrv_kinase-like_dom_sf"/>
</dbReference>
<evidence type="ECO:0000259" key="8">
    <source>
        <dbReference type="Pfam" id="PF03328"/>
    </source>
</evidence>
<keyword evidence="4 6" id="KW-0460">Magnesium</keyword>
<dbReference type="PIRSF" id="PIRSF015582">
    <property type="entry name" value="Cit_lyase_B"/>
    <property type="match status" value="1"/>
</dbReference>
<geneLocation type="plasmid" evidence="9">
    <name>unnamed1</name>
</geneLocation>
<sequence length="327" mass="35005">MWNEDALSGNPQKYLLATVPRLVLCCELPKMNTLPTWRSLLYVPVNVQRFIDRAVRTDADAVQLDLEDSIAPSEKDNARGVVKSAAAYISASGKDVIVRINRPLGLAVRDIDASICPEVTALSLPKVESADHVRLISETIAEAESRAGLIVGSIRLIVGIETPRAWLHMEEIASADPRIVAMLLGSEDFASAIGMSPSPENLLGPKQSLVIAAASAGILALGLVGSFANYKDTAAFRAMVERSRAVGFRGSSCIHPSQIAILNEGFSPSKKEVDAARRVVDMFDQARSEGHGALGVDGAMVDLPVMQRARALLALDARVQAQRGSMI</sequence>
<evidence type="ECO:0000256" key="4">
    <source>
        <dbReference type="ARBA" id="ARBA00022842"/>
    </source>
</evidence>
<feature type="transmembrane region" description="Helical" evidence="7">
    <location>
        <begin position="209"/>
        <end position="230"/>
    </location>
</feature>
<evidence type="ECO:0000256" key="6">
    <source>
        <dbReference type="PIRSR" id="PIRSR015582-2"/>
    </source>
</evidence>
<keyword evidence="9" id="KW-0614">Plasmid</keyword>
<dbReference type="Pfam" id="PF03328">
    <property type="entry name" value="HpcH_HpaI"/>
    <property type="match status" value="1"/>
</dbReference>
<feature type="binding site" evidence="6">
    <location>
        <position position="161"/>
    </location>
    <ligand>
        <name>Mg(2+)</name>
        <dbReference type="ChEBI" id="CHEBI:18420"/>
    </ligand>
</feature>
<feature type="domain" description="HpcH/HpaI aldolase/citrate lyase" evidence="8">
    <location>
        <begin position="38"/>
        <end position="256"/>
    </location>
</feature>
<dbReference type="GO" id="GO:0000287">
    <property type="term" value="F:magnesium ion binding"/>
    <property type="evidence" value="ECO:0007669"/>
    <property type="project" value="TreeGrafter"/>
</dbReference>
<comment type="cofactor">
    <cofactor evidence="1">
        <name>Mg(2+)</name>
        <dbReference type="ChEBI" id="CHEBI:18420"/>
    </cofactor>
</comment>
<keyword evidence="3 6" id="KW-0479">Metal-binding</keyword>
<dbReference type="AlphaFoldDB" id="A0A494T7L1"/>
<dbReference type="KEGG" id="spha:D3Y57_02005"/>
<feature type="binding site" evidence="5">
    <location>
        <position position="99"/>
    </location>
    <ligand>
        <name>substrate</name>
    </ligand>
</feature>
<dbReference type="PANTHER" id="PTHR32308:SF0">
    <property type="entry name" value="HPCH_HPAI ALDOLASE_CITRATE LYASE DOMAIN-CONTAINING PROTEIN"/>
    <property type="match status" value="1"/>
</dbReference>
<feature type="binding site" evidence="6">
    <location>
        <position position="188"/>
    </location>
    <ligand>
        <name>Mg(2+)</name>
        <dbReference type="ChEBI" id="CHEBI:18420"/>
    </ligand>
</feature>
<dbReference type="Gene3D" id="3.20.20.60">
    <property type="entry name" value="Phosphoenolpyruvate-binding domains"/>
    <property type="match status" value="1"/>
</dbReference>
<keyword evidence="7" id="KW-0812">Transmembrane</keyword>
<dbReference type="GO" id="GO:0016829">
    <property type="term" value="F:lyase activity"/>
    <property type="evidence" value="ECO:0007669"/>
    <property type="project" value="UniProtKB-KW"/>
</dbReference>
<evidence type="ECO:0000256" key="1">
    <source>
        <dbReference type="ARBA" id="ARBA00001946"/>
    </source>
</evidence>